<evidence type="ECO:0000313" key="2">
    <source>
        <dbReference type="RefSeq" id="XP_018462006.1"/>
    </source>
</evidence>
<reference evidence="2" key="2">
    <citation type="submission" date="2025-08" db="UniProtKB">
        <authorList>
            <consortium name="RefSeq"/>
        </authorList>
    </citation>
    <scope>IDENTIFICATION</scope>
    <source>
        <tissue evidence="2">Leaf</tissue>
    </source>
</reference>
<keyword evidence="1" id="KW-1185">Reference proteome</keyword>
<sequence>MLSQFIFTPKARILFRKLETDRLRLSPSFFRRWRSERGEKDTDSREEGELGYWEHKLLTELLEQIQASQHRRNPPSSWKASGFEIYDRGSISSQDPSRPKLLIHPIASRKGKLYLNSKPVITFYFAIKEFISSLGGAAAEVFPCIDTREGIKKELVPTRDLNTYISNSNKQTQVCVSPGITGVISVTFVILNRELIKLIKQDAATLALEEMSGGGGQDLPRCLEDLAGEDYIFPDCHSIQVHFKPPLYLQSLCNQ</sequence>
<reference evidence="1" key="1">
    <citation type="journal article" date="2019" name="Database">
        <title>The radish genome database (RadishGD): an integrated information resource for radish genomics.</title>
        <authorList>
            <person name="Yu H.J."/>
            <person name="Baek S."/>
            <person name="Lee Y.J."/>
            <person name="Cho A."/>
            <person name="Mun J.H."/>
        </authorList>
    </citation>
    <scope>NUCLEOTIDE SEQUENCE [LARGE SCALE GENOMIC DNA]</scope>
    <source>
        <strain evidence="1">cv. WK10039</strain>
    </source>
</reference>
<name>A0A6J0LRQ6_RAPSA</name>
<dbReference type="Proteomes" id="UP000504610">
    <property type="component" value="Chromosome 1"/>
</dbReference>
<dbReference type="OrthoDB" id="1111129at2759"/>
<proteinExistence type="predicted"/>
<dbReference type="AlphaFoldDB" id="A0A6J0LRQ6"/>
<accession>A0A6J0LRQ6</accession>
<gene>
    <name evidence="2" type="primary">LOC108833053</name>
</gene>
<evidence type="ECO:0000313" key="1">
    <source>
        <dbReference type="Proteomes" id="UP000504610"/>
    </source>
</evidence>
<dbReference type="RefSeq" id="XP_018462006.1">
    <property type="nucleotide sequence ID" value="XM_018606504.2"/>
</dbReference>
<dbReference type="GeneID" id="108833053"/>
<protein>
    <submittedName>
        <fullName evidence="2">Uncharacterized protein LOC108833053 isoform X2</fullName>
    </submittedName>
</protein>
<organism evidence="1 2">
    <name type="scientific">Raphanus sativus</name>
    <name type="common">Radish</name>
    <name type="synonym">Raphanus raphanistrum var. sativus</name>
    <dbReference type="NCBI Taxonomy" id="3726"/>
    <lineage>
        <taxon>Eukaryota</taxon>
        <taxon>Viridiplantae</taxon>
        <taxon>Streptophyta</taxon>
        <taxon>Embryophyta</taxon>
        <taxon>Tracheophyta</taxon>
        <taxon>Spermatophyta</taxon>
        <taxon>Magnoliopsida</taxon>
        <taxon>eudicotyledons</taxon>
        <taxon>Gunneridae</taxon>
        <taxon>Pentapetalae</taxon>
        <taxon>rosids</taxon>
        <taxon>malvids</taxon>
        <taxon>Brassicales</taxon>
        <taxon>Brassicaceae</taxon>
        <taxon>Brassiceae</taxon>
        <taxon>Raphanus</taxon>
    </lineage>
</organism>